<dbReference type="PANTHER" id="PTHR21666:SF270">
    <property type="entry name" value="MUREIN HYDROLASE ACTIVATOR ENVC"/>
    <property type="match status" value="1"/>
</dbReference>
<feature type="compositionally biased region" description="Basic and acidic residues" evidence="1">
    <location>
        <begin position="244"/>
        <end position="255"/>
    </location>
</feature>
<proteinExistence type="predicted"/>
<dbReference type="SUPFAM" id="SSF53955">
    <property type="entry name" value="Lysozyme-like"/>
    <property type="match status" value="1"/>
</dbReference>
<keyword evidence="3" id="KW-1185">Reference proteome</keyword>
<dbReference type="Proteomes" id="UP000186744">
    <property type="component" value="Unassembled WGS sequence"/>
</dbReference>
<dbReference type="RefSeq" id="WP_076549981.1">
    <property type="nucleotide sequence ID" value="NZ_FTOL01000001.1"/>
</dbReference>
<evidence type="ECO:0000256" key="1">
    <source>
        <dbReference type="SAM" id="MobiDB-lite"/>
    </source>
</evidence>
<dbReference type="PANTHER" id="PTHR21666">
    <property type="entry name" value="PEPTIDASE-RELATED"/>
    <property type="match status" value="1"/>
</dbReference>
<dbReference type="OrthoDB" id="961266at2"/>
<feature type="compositionally biased region" description="Basic and acidic residues" evidence="1">
    <location>
        <begin position="266"/>
        <end position="281"/>
    </location>
</feature>
<accession>A0A1N7KTQ5</accession>
<dbReference type="AlphaFoldDB" id="A0A1N7KTQ5"/>
<dbReference type="InterPro" id="IPR011055">
    <property type="entry name" value="Dup_hybrid_motif"/>
</dbReference>
<dbReference type="STRING" id="373668.SAMN05421786_101737"/>
<evidence type="ECO:0000313" key="2">
    <source>
        <dbReference type="EMBL" id="SIS64931.1"/>
    </source>
</evidence>
<dbReference type="GO" id="GO:0004222">
    <property type="term" value="F:metalloendopeptidase activity"/>
    <property type="evidence" value="ECO:0007669"/>
    <property type="project" value="TreeGrafter"/>
</dbReference>
<dbReference type="EMBL" id="FTOL01000001">
    <property type="protein sequence ID" value="SIS64931.1"/>
    <property type="molecule type" value="Genomic_DNA"/>
</dbReference>
<dbReference type="SUPFAM" id="SSF51261">
    <property type="entry name" value="Duplicated hybrid motif"/>
    <property type="match status" value="1"/>
</dbReference>
<dbReference type="CDD" id="cd12797">
    <property type="entry name" value="M23_peptidase"/>
    <property type="match status" value="1"/>
</dbReference>
<gene>
    <name evidence="2" type="ORF">SAMN05421786_101737</name>
</gene>
<dbReference type="InterPro" id="IPR023346">
    <property type="entry name" value="Lysozyme-like_dom_sf"/>
</dbReference>
<protein>
    <submittedName>
        <fullName evidence="2">Peptidase family M23</fullName>
    </submittedName>
</protein>
<feature type="region of interest" description="Disordered" evidence="1">
    <location>
        <begin position="235"/>
        <end position="297"/>
    </location>
</feature>
<dbReference type="Gene3D" id="1.10.530.10">
    <property type="match status" value="1"/>
</dbReference>
<dbReference type="InterPro" id="IPR050570">
    <property type="entry name" value="Cell_wall_metabolism_enzyme"/>
</dbReference>
<evidence type="ECO:0000313" key="3">
    <source>
        <dbReference type="Proteomes" id="UP000186744"/>
    </source>
</evidence>
<organism evidence="2 3">
    <name type="scientific">Chryseobacterium ureilyticum</name>
    <dbReference type="NCBI Taxonomy" id="373668"/>
    <lineage>
        <taxon>Bacteria</taxon>
        <taxon>Pseudomonadati</taxon>
        <taxon>Bacteroidota</taxon>
        <taxon>Flavobacteriia</taxon>
        <taxon>Flavobacteriales</taxon>
        <taxon>Weeksellaceae</taxon>
        <taxon>Chryseobacterium group</taxon>
        <taxon>Chryseobacterium</taxon>
    </lineage>
</organism>
<sequence>MAKLIITGNIKPIVGNTEMYSLSAFDNLMTSNALLSLSPKIQWNLHVQDKKGWRIATGNTKEGEHITYKFTHKSLQYKSLKIVVTRGKDKGEFYIKPQEAEESKITRVDILDINGQRLPKGKRLHYTETLIVKAHCVGMFGQKVSFTLWEDDAIGKGHDPVINMMNRINPMPLIGEVDHQGIARVVFRLPSYTMAVQIANAGLAKGDRSEDNTHEYYVTAELVSKHILVASPNVNVVNPTHLPDPVKKPKSDEVKSTSAKPPVNSPHKEKINKPKPKEETAKFPQSPAAKKQADPEGKILSAEFTDGTGKTLKNAKTGDVVSIKMVTQNMKEKNVIVRIWEEDFSRYSNDLLYEKTVTLRYHTCNVINNVKLTRQMYTKSNEWGEGSEREYFIEVEHLNTSVTSQVIPVSVDGEKAEVDENDSVAVIKEIKEEKKESKVCECEARVRAYMRMLRVGEATGELIKSSKYNKETRKSEIIYISHDFQKGYITAFGGNKITDLSTHPQKKYGGSSAAGAYQIMRYSWWWLNGEKLNKNKSKAGIYESHHDYIKKYKISDYFPESQDKVCVIIMKHKQKGLLELIISNNIEKAIRNQGSAEWASLPYDGDTSRYEYEGKQQPATPFKTCMEHYEKFLKDELKGISPLHLKKGFLKEFGYECCAESLKKESTSEGNGKWRNPIDNPMLCLYSQGGGFKPWHGSFGEKIRDNTTKHTGNDLLAIPGTKVYACLKSVVHKIYTSGSMAGNVVVLKVLDTETFKSIKRKDYVPKYKSKSEILEKGFNENGTIYLTFWHLSKNDFFKEGDEVEYNDVIGLTGISGWKGKNFTTRNPHLHFEISNIGSAKGLDGKCNPSVYFKFKTEDELSQSEINFQNKLKDKEWK</sequence>
<reference evidence="3" key="1">
    <citation type="submission" date="2017-01" db="EMBL/GenBank/DDBJ databases">
        <authorList>
            <person name="Varghese N."/>
            <person name="Submissions S."/>
        </authorList>
    </citation>
    <scope>NUCLEOTIDE SEQUENCE [LARGE SCALE GENOMIC DNA]</scope>
    <source>
        <strain evidence="3">DSM 18017</strain>
    </source>
</reference>
<dbReference type="Gene3D" id="2.70.70.10">
    <property type="entry name" value="Glucose Permease (Domain IIA)"/>
    <property type="match status" value="1"/>
</dbReference>
<dbReference type="CDD" id="cd00736">
    <property type="entry name" value="lambda_lys-like"/>
    <property type="match status" value="1"/>
</dbReference>
<name>A0A1N7KTQ5_9FLAO</name>